<sequence length="193" mass="21599">MMKMNVWDLCVDATQAMRLRYRPFAELYFYGLPVFVVVMLAVGVANAMAYAPILGHSWGAFAFGLMAAVTRWLILTRAVTDVLHYKYGSPKIPFLGYTLATEALVIPTIFMLPFQELAPLVGIWTAWAAWAQLAGFAVVSRQTIWRVLLAYVVYWLVSGLLISIFLAAFISDGLLNEAEIVNNLNEFLQVVPK</sequence>
<evidence type="ECO:0000256" key="1">
    <source>
        <dbReference type="SAM" id="Phobius"/>
    </source>
</evidence>
<dbReference type="OrthoDB" id="8607024at2"/>
<reference evidence="2" key="1">
    <citation type="submission" date="2017-05" db="EMBL/GenBank/DDBJ databases">
        <authorList>
            <person name="Song R."/>
            <person name="Chenine A.L."/>
            <person name="Ruprecht R.M."/>
        </authorList>
    </citation>
    <scope>NUCLEOTIDE SEQUENCE</scope>
    <source>
        <strain evidence="2">Kingella_eburonensis</strain>
    </source>
</reference>
<organism evidence="2">
    <name type="scientific">Kingella negevensis</name>
    <dbReference type="NCBI Taxonomy" id="1522312"/>
    <lineage>
        <taxon>Bacteria</taxon>
        <taxon>Pseudomonadati</taxon>
        <taxon>Pseudomonadota</taxon>
        <taxon>Betaproteobacteria</taxon>
        <taxon>Neisseriales</taxon>
        <taxon>Neisseriaceae</taxon>
        <taxon>Kingella</taxon>
    </lineage>
</organism>
<evidence type="ECO:0000313" key="4">
    <source>
        <dbReference type="Proteomes" id="UP000215450"/>
    </source>
</evidence>
<proteinExistence type="predicted"/>
<keyword evidence="1" id="KW-1133">Transmembrane helix</keyword>
<evidence type="ECO:0008006" key="5">
    <source>
        <dbReference type="Google" id="ProtNLM"/>
    </source>
</evidence>
<dbReference type="EMBL" id="FXUV01000044">
    <property type="protein sequence ID" value="SMQ13085.1"/>
    <property type="molecule type" value="Genomic_DNA"/>
</dbReference>
<feature type="transmembrane region" description="Helical" evidence="1">
    <location>
        <begin position="94"/>
        <end position="114"/>
    </location>
</feature>
<dbReference type="STRING" id="1522312.GCA_900177895_00525"/>
<accession>A0A238HH87</accession>
<feature type="transmembrane region" description="Helical" evidence="1">
    <location>
        <begin position="120"/>
        <end position="139"/>
    </location>
</feature>
<feature type="transmembrane region" description="Helical" evidence="1">
    <location>
        <begin position="57"/>
        <end position="74"/>
    </location>
</feature>
<keyword evidence="1" id="KW-0812">Transmembrane</keyword>
<gene>
    <name evidence="2" type="ORF">KEBURONENSIS_01827</name>
    <name evidence="3" type="ORF">KEBURONENSIS_01829</name>
</gene>
<dbReference type="RefSeq" id="WP_095063120.1">
    <property type="nucleotide sequence ID" value="NZ_FXUV02000048.1"/>
</dbReference>
<dbReference type="AlphaFoldDB" id="A0A238HH87"/>
<dbReference type="EMBL" id="FXUV02000048">
    <property type="protein sequence ID" value="SNB80214.1"/>
    <property type="molecule type" value="Genomic_DNA"/>
</dbReference>
<feature type="transmembrane region" description="Helical" evidence="1">
    <location>
        <begin position="151"/>
        <end position="170"/>
    </location>
</feature>
<keyword evidence="4" id="KW-1185">Reference proteome</keyword>
<evidence type="ECO:0000313" key="3">
    <source>
        <dbReference type="EMBL" id="SNB80214.1"/>
    </source>
</evidence>
<reference evidence="3 4" key="2">
    <citation type="submission" date="2017-06" db="EMBL/GenBank/DDBJ databases">
        <authorList>
            <person name="Kim H.J."/>
            <person name="Triplett B.A."/>
        </authorList>
    </citation>
    <scope>NUCLEOTIDE SEQUENCE [LARGE SCALE GENOMIC DNA]</scope>
    <source>
        <strain evidence="3">Kingella_eburonensis</strain>
    </source>
</reference>
<evidence type="ECO:0000313" key="2">
    <source>
        <dbReference type="EMBL" id="SMQ13085.1"/>
    </source>
</evidence>
<name>A0A238HH87_9NEIS</name>
<dbReference type="Proteomes" id="UP000215450">
    <property type="component" value="Unassembled WGS sequence"/>
</dbReference>
<protein>
    <recommendedName>
        <fullName evidence="5">Yip1 domain protein</fullName>
    </recommendedName>
</protein>
<keyword evidence="1" id="KW-0472">Membrane</keyword>
<feature type="transmembrane region" description="Helical" evidence="1">
    <location>
        <begin position="27"/>
        <end position="51"/>
    </location>
</feature>